<dbReference type="Proteomes" id="UP000277191">
    <property type="component" value="Chromosome 1"/>
</dbReference>
<protein>
    <recommendedName>
        <fullName evidence="3">30S ribosomal protein S6</fullName>
    </recommendedName>
</protein>
<organism evidence="1 2">
    <name type="scientific">Burkholderia cenocepacia</name>
    <dbReference type="NCBI Taxonomy" id="95486"/>
    <lineage>
        <taxon>Bacteria</taxon>
        <taxon>Pseudomonadati</taxon>
        <taxon>Pseudomonadota</taxon>
        <taxon>Betaproteobacteria</taxon>
        <taxon>Burkholderiales</taxon>
        <taxon>Burkholderiaceae</taxon>
        <taxon>Burkholderia</taxon>
        <taxon>Burkholderia cepacia complex</taxon>
    </lineage>
</organism>
<evidence type="ECO:0000313" key="2">
    <source>
        <dbReference type="Proteomes" id="UP000277191"/>
    </source>
</evidence>
<dbReference type="EMBL" id="CP034545">
    <property type="protein sequence ID" value="AZQ51723.1"/>
    <property type="molecule type" value="Genomic_DNA"/>
</dbReference>
<evidence type="ECO:0008006" key="3">
    <source>
        <dbReference type="Google" id="ProtNLM"/>
    </source>
</evidence>
<sequence>MPQYIARVVLCDVTDDHADYEILHTAMKSIKFNREVLWNKVKVHLPPAEYFFNGDTLPDELLEQIKGAAAKTKREFRVVLTEVASLRKFNLEKVVEKPTAK</sequence>
<accession>A0A3Q9F3K6</accession>
<gene>
    <name evidence="1" type="ORF">D5R55_12325</name>
</gene>
<evidence type="ECO:0000313" key="1">
    <source>
        <dbReference type="EMBL" id="AZQ51723.1"/>
    </source>
</evidence>
<dbReference type="AlphaFoldDB" id="A0A3Q9F3K6"/>
<reference evidence="1 2" key="1">
    <citation type="submission" date="2018-12" db="EMBL/GenBank/DDBJ databases">
        <title>Cadmium resistance mechanism in endophytic bacteria Burkholderia cenocepacia YG-3.</title>
        <authorList>
            <person name="Zhang X."/>
            <person name="Wang X."/>
            <person name="Zhu Y."/>
        </authorList>
    </citation>
    <scope>NUCLEOTIDE SEQUENCE [LARGE SCALE GENOMIC DNA]</scope>
    <source>
        <strain evidence="1 2">YG-3</strain>
    </source>
</reference>
<dbReference type="RefSeq" id="WP_126362469.1">
    <property type="nucleotide sequence ID" value="NZ_CP034545.1"/>
</dbReference>
<proteinExistence type="predicted"/>
<name>A0A3Q9F3K6_9BURK</name>